<dbReference type="RefSeq" id="WP_062644368.1">
    <property type="nucleotide sequence ID" value="NZ_OCSU01000001.1"/>
</dbReference>
<sequence length="122" mass="14282">MMDNAYQHLDRYDRTQLLCWLACGSLATYYLDGTWPESAFHVEAARKWLNRHRRRADWLATAQLAFAARRIAQVHQGIVDREWVGDAVNDLFTEHDLNYDCELVKVIYDDCRRAIATDPHAE</sequence>
<dbReference type="AlphaFoldDB" id="A0A7Z7I5X0"/>
<protein>
    <submittedName>
        <fullName evidence="1">Uncharacterized protein</fullName>
    </submittedName>
</protein>
<gene>
    <name evidence="1" type="ORF">SAMN05446927_3033</name>
</gene>
<evidence type="ECO:0000313" key="1">
    <source>
        <dbReference type="EMBL" id="SOE66214.1"/>
    </source>
</evidence>
<comment type="caution">
    <text evidence="1">The sequence shown here is derived from an EMBL/GenBank/DDBJ whole genome shotgun (WGS) entry which is preliminary data.</text>
</comment>
<reference evidence="1 2" key="1">
    <citation type="submission" date="2017-09" db="EMBL/GenBank/DDBJ databases">
        <authorList>
            <person name="Varghese N."/>
            <person name="Submissions S."/>
        </authorList>
    </citation>
    <scope>NUCLEOTIDE SEQUENCE [LARGE SCALE GENOMIC DNA]</scope>
    <source>
        <strain evidence="1 2">OK806</strain>
    </source>
</reference>
<proteinExistence type="predicted"/>
<keyword evidence="2" id="KW-1185">Reference proteome</keyword>
<dbReference type="EMBL" id="OCSU01000001">
    <property type="protein sequence ID" value="SOE66214.1"/>
    <property type="molecule type" value="Genomic_DNA"/>
</dbReference>
<evidence type="ECO:0000313" key="2">
    <source>
        <dbReference type="Proteomes" id="UP000219522"/>
    </source>
</evidence>
<organism evidence="1 2">
    <name type="scientific">Caballeronia arationis</name>
    <dbReference type="NCBI Taxonomy" id="1777142"/>
    <lineage>
        <taxon>Bacteria</taxon>
        <taxon>Pseudomonadati</taxon>
        <taxon>Pseudomonadota</taxon>
        <taxon>Betaproteobacteria</taxon>
        <taxon>Burkholderiales</taxon>
        <taxon>Burkholderiaceae</taxon>
        <taxon>Caballeronia</taxon>
    </lineage>
</organism>
<name>A0A7Z7I5X0_9BURK</name>
<accession>A0A7Z7I5X0</accession>
<dbReference type="Proteomes" id="UP000219522">
    <property type="component" value="Unassembled WGS sequence"/>
</dbReference>